<feature type="site" description="Interaction with substrate tRNA" evidence="10">
    <location>
        <position position="141"/>
    </location>
</feature>
<accession>K6W3P7</accession>
<dbReference type="PANTHER" id="PTHR11088">
    <property type="entry name" value="TRNA DIMETHYLALLYLTRANSFERASE"/>
    <property type="match status" value="1"/>
</dbReference>
<evidence type="ECO:0000256" key="8">
    <source>
        <dbReference type="ARBA" id="ARBA00022842"/>
    </source>
</evidence>
<keyword evidence="7 10" id="KW-0067">ATP-binding</keyword>
<evidence type="ECO:0000256" key="10">
    <source>
        <dbReference type="HAMAP-Rule" id="MF_00185"/>
    </source>
</evidence>
<dbReference type="eggNOG" id="COG0324">
    <property type="taxonomic scope" value="Bacteria"/>
</dbReference>
<evidence type="ECO:0000256" key="5">
    <source>
        <dbReference type="ARBA" id="ARBA00022694"/>
    </source>
</evidence>
<evidence type="ECO:0000256" key="1">
    <source>
        <dbReference type="ARBA" id="ARBA00001946"/>
    </source>
</evidence>
<dbReference type="InterPro" id="IPR018022">
    <property type="entry name" value="IPT"/>
</dbReference>
<keyword evidence="8 10" id="KW-0460">Magnesium</keyword>
<evidence type="ECO:0000313" key="14">
    <source>
        <dbReference type="EMBL" id="GAB88316.1"/>
    </source>
</evidence>
<dbReference type="Pfam" id="PF01715">
    <property type="entry name" value="IPPT"/>
    <property type="match status" value="1"/>
</dbReference>
<organism evidence="14 15">
    <name type="scientific">Gordonia rhizosphera NBRC 16068</name>
    <dbReference type="NCBI Taxonomy" id="1108045"/>
    <lineage>
        <taxon>Bacteria</taxon>
        <taxon>Bacillati</taxon>
        <taxon>Actinomycetota</taxon>
        <taxon>Actinomycetes</taxon>
        <taxon>Mycobacteriales</taxon>
        <taxon>Gordoniaceae</taxon>
        <taxon>Gordonia</taxon>
    </lineage>
</organism>
<evidence type="ECO:0000256" key="11">
    <source>
        <dbReference type="RuleBase" id="RU003783"/>
    </source>
</evidence>
<dbReference type="EC" id="2.5.1.75" evidence="10"/>
<dbReference type="RefSeq" id="WP_006329537.1">
    <property type="nucleotide sequence ID" value="NZ_BAHC01000013.1"/>
</dbReference>
<name>K6W3P7_9ACTN</name>
<reference evidence="14 15" key="1">
    <citation type="submission" date="2012-08" db="EMBL/GenBank/DDBJ databases">
        <title>Whole genome shotgun sequence of Gordonia rhizosphera NBRC 16068.</title>
        <authorList>
            <person name="Takarada H."/>
            <person name="Isaki S."/>
            <person name="Hosoyama A."/>
            <person name="Tsuchikane K."/>
            <person name="Katsumata H."/>
            <person name="Baba S."/>
            <person name="Ohji S."/>
            <person name="Yamazaki S."/>
            <person name="Fujita N."/>
        </authorList>
    </citation>
    <scope>NUCLEOTIDE SEQUENCE [LARGE SCALE GENOMIC DNA]</scope>
    <source>
        <strain evidence="14 15">NBRC 16068</strain>
    </source>
</reference>
<evidence type="ECO:0000256" key="13">
    <source>
        <dbReference type="RuleBase" id="RU003785"/>
    </source>
</evidence>
<evidence type="ECO:0000256" key="3">
    <source>
        <dbReference type="ARBA" id="ARBA00005842"/>
    </source>
</evidence>
<dbReference type="PANTHER" id="PTHR11088:SF60">
    <property type="entry name" value="TRNA DIMETHYLALLYLTRANSFERASE"/>
    <property type="match status" value="1"/>
</dbReference>
<dbReference type="Gene3D" id="1.10.20.140">
    <property type="match status" value="1"/>
</dbReference>
<dbReference type="GO" id="GO:0006400">
    <property type="term" value="P:tRNA modification"/>
    <property type="evidence" value="ECO:0007669"/>
    <property type="project" value="TreeGrafter"/>
</dbReference>
<dbReference type="Proteomes" id="UP000008363">
    <property type="component" value="Unassembled WGS sequence"/>
</dbReference>
<feature type="binding site" evidence="10">
    <location>
        <begin position="31"/>
        <end position="36"/>
    </location>
    <ligand>
        <name>substrate</name>
    </ligand>
</feature>
<comment type="similarity">
    <text evidence="3 10 13">Belongs to the IPP transferase family.</text>
</comment>
<evidence type="ECO:0000256" key="12">
    <source>
        <dbReference type="RuleBase" id="RU003784"/>
    </source>
</evidence>
<comment type="cofactor">
    <cofactor evidence="1 10">
        <name>Mg(2+)</name>
        <dbReference type="ChEBI" id="CHEBI:18420"/>
    </cofactor>
</comment>
<evidence type="ECO:0000256" key="4">
    <source>
        <dbReference type="ARBA" id="ARBA00022679"/>
    </source>
</evidence>
<comment type="function">
    <text evidence="2 10 12">Catalyzes the transfer of a dimethylallyl group onto the adenine at position 37 in tRNAs that read codons beginning with uridine, leading to the formation of N6-(dimethylallyl)adenosine (i(6)A).</text>
</comment>
<evidence type="ECO:0000256" key="7">
    <source>
        <dbReference type="ARBA" id="ARBA00022840"/>
    </source>
</evidence>
<dbReference type="STRING" id="1108045.GORHZ_013_00190"/>
<comment type="caution">
    <text evidence="14">The sequence shown here is derived from an EMBL/GenBank/DDBJ whole genome shotgun (WGS) entry which is preliminary data.</text>
</comment>
<dbReference type="FunFam" id="1.10.20.140:FF:000001">
    <property type="entry name" value="tRNA dimethylallyltransferase"/>
    <property type="match status" value="1"/>
</dbReference>
<evidence type="ECO:0000313" key="15">
    <source>
        <dbReference type="Proteomes" id="UP000008363"/>
    </source>
</evidence>
<dbReference type="GO" id="GO:0052381">
    <property type="term" value="F:tRNA dimethylallyltransferase activity"/>
    <property type="evidence" value="ECO:0007669"/>
    <property type="project" value="UniProtKB-UniRule"/>
</dbReference>
<sequence>MTRRPGPGGGTRAPATPAPIAPVPIAIVGPTAAGKSDLALDVAERLHGEIVNLDAMQQYRGMDIGTAKLPVGERRGIPHHQIDVLDVTATATVARYQQAASADVERLLAEGITPVLAGGSMMYIQGLLDNWQFPATDPDVRARYEAMLDEVGVGQMHRHLAEVDPQAAASILDTDGRRIVRALEVVELTGQPFAASAPSIGEPRWGTRLIAVDRDTAALDERIRLRTRQMFAGGLADEVRALCEVGLREGRTASRAIGYAQVLAALDGEYDMDTAEELTFIGTRRYVRRQRSWFRRDHRIVWLDAADPDLTGSTMRAIGE</sequence>
<dbReference type="InterPro" id="IPR039657">
    <property type="entry name" value="Dimethylallyltransferase"/>
</dbReference>
<dbReference type="SUPFAM" id="SSF52540">
    <property type="entry name" value="P-loop containing nucleoside triphosphate hydrolases"/>
    <property type="match status" value="1"/>
</dbReference>
<dbReference type="GO" id="GO:0005524">
    <property type="term" value="F:ATP binding"/>
    <property type="evidence" value="ECO:0007669"/>
    <property type="project" value="UniProtKB-UniRule"/>
</dbReference>
<comment type="caution">
    <text evidence="10">Lacks conserved residue(s) required for the propagation of feature annotation.</text>
</comment>
<dbReference type="InterPro" id="IPR027417">
    <property type="entry name" value="P-loop_NTPase"/>
</dbReference>
<feature type="site" description="Interaction with substrate tRNA" evidence="10">
    <location>
        <position position="120"/>
    </location>
</feature>
<evidence type="ECO:0000256" key="9">
    <source>
        <dbReference type="ARBA" id="ARBA00049563"/>
    </source>
</evidence>
<feature type="binding site" evidence="10">
    <location>
        <begin position="29"/>
        <end position="36"/>
    </location>
    <ligand>
        <name>ATP</name>
        <dbReference type="ChEBI" id="CHEBI:30616"/>
    </ligand>
</feature>
<comment type="catalytic activity">
    <reaction evidence="9 10 11">
        <text>adenosine(37) in tRNA + dimethylallyl diphosphate = N(6)-dimethylallyladenosine(37) in tRNA + diphosphate</text>
        <dbReference type="Rhea" id="RHEA:26482"/>
        <dbReference type="Rhea" id="RHEA-COMP:10162"/>
        <dbReference type="Rhea" id="RHEA-COMP:10375"/>
        <dbReference type="ChEBI" id="CHEBI:33019"/>
        <dbReference type="ChEBI" id="CHEBI:57623"/>
        <dbReference type="ChEBI" id="CHEBI:74411"/>
        <dbReference type="ChEBI" id="CHEBI:74415"/>
        <dbReference type="EC" id="2.5.1.75"/>
    </reaction>
</comment>
<dbReference type="AlphaFoldDB" id="K6W3P7"/>
<evidence type="ECO:0000256" key="6">
    <source>
        <dbReference type="ARBA" id="ARBA00022741"/>
    </source>
</evidence>
<dbReference type="NCBIfam" id="TIGR00174">
    <property type="entry name" value="miaA"/>
    <property type="match status" value="1"/>
</dbReference>
<keyword evidence="15" id="KW-1185">Reference proteome</keyword>
<keyword evidence="5 10" id="KW-0819">tRNA processing</keyword>
<dbReference type="OrthoDB" id="9776390at2"/>
<evidence type="ECO:0000256" key="2">
    <source>
        <dbReference type="ARBA" id="ARBA00003213"/>
    </source>
</evidence>
<dbReference type="HAMAP" id="MF_00185">
    <property type="entry name" value="IPP_trans"/>
    <property type="match status" value="1"/>
</dbReference>
<dbReference type="Gene3D" id="3.40.50.300">
    <property type="entry name" value="P-loop containing nucleotide triphosphate hydrolases"/>
    <property type="match status" value="1"/>
</dbReference>
<proteinExistence type="inferred from homology"/>
<gene>
    <name evidence="10 14" type="primary">miaA</name>
    <name evidence="14" type="ORF">GORHZ_013_00190</name>
</gene>
<keyword evidence="6 10" id="KW-0547">Nucleotide-binding</keyword>
<dbReference type="EMBL" id="BAHC01000013">
    <property type="protein sequence ID" value="GAB88316.1"/>
    <property type="molecule type" value="Genomic_DNA"/>
</dbReference>
<keyword evidence="4 10" id="KW-0808">Transferase</keyword>
<comment type="subunit">
    <text evidence="10">Monomer.</text>
</comment>
<protein>
    <recommendedName>
        <fullName evidence="10">tRNA dimethylallyltransferase</fullName>
        <ecNumber evidence="10">2.5.1.75</ecNumber>
    </recommendedName>
    <alternativeName>
        <fullName evidence="10">Dimethylallyl diphosphate:tRNA dimethylallyltransferase</fullName>
        <shortName evidence="10">DMAPP:tRNA dimethylallyltransferase</shortName>
        <shortName evidence="10">DMATase</shortName>
    </alternativeName>
    <alternativeName>
        <fullName evidence="10">Isopentenyl-diphosphate:tRNA isopentenyltransferase</fullName>
        <shortName evidence="10">IPP transferase</shortName>
        <shortName evidence="10">IPPT</shortName>
        <shortName evidence="10">IPTase</shortName>
    </alternativeName>
</protein>